<dbReference type="EMBL" id="KN880521">
    <property type="protein sequence ID" value="KIY67634.1"/>
    <property type="molecule type" value="Genomic_DNA"/>
</dbReference>
<evidence type="ECO:0000313" key="1">
    <source>
        <dbReference type="EMBL" id="KIY67634.1"/>
    </source>
</evidence>
<dbReference type="SUPFAM" id="SSF54427">
    <property type="entry name" value="NTF2-like"/>
    <property type="match status" value="1"/>
</dbReference>
<name>A0A0D7BBS6_9AGAR</name>
<dbReference type="AlphaFoldDB" id="A0A0D7BBS6"/>
<reference evidence="1 2" key="1">
    <citation type="journal article" date="2015" name="Fungal Genet. Biol.">
        <title>Evolution of novel wood decay mechanisms in Agaricales revealed by the genome sequences of Fistulina hepatica and Cylindrobasidium torrendii.</title>
        <authorList>
            <person name="Floudas D."/>
            <person name="Held B.W."/>
            <person name="Riley R."/>
            <person name="Nagy L.G."/>
            <person name="Koehler G."/>
            <person name="Ransdell A.S."/>
            <person name="Younus H."/>
            <person name="Chow J."/>
            <person name="Chiniquy J."/>
            <person name="Lipzen A."/>
            <person name="Tritt A."/>
            <person name="Sun H."/>
            <person name="Haridas S."/>
            <person name="LaButti K."/>
            <person name="Ohm R.A."/>
            <person name="Kues U."/>
            <person name="Blanchette R.A."/>
            <person name="Grigoriev I.V."/>
            <person name="Minto R.E."/>
            <person name="Hibbett D.S."/>
        </authorList>
    </citation>
    <scope>NUCLEOTIDE SEQUENCE [LARGE SCALE GENOMIC DNA]</scope>
    <source>
        <strain evidence="1 2">FP15055 ss-10</strain>
    </source>
</reference>
<proteinExistence type="predicted"/>
<evidence type="ECO:0000313" key="2">
    <source>
        <dbReference type="Proteomes" id="UP000054007"/>
    </source>
</evidence>
<accession>A0A0D7BBS6</accession>
<dbReference type="Gene3D" id="3.10.450.50">
    <property type="match status" value="1"/>
</dbReference>
<dbReference type="OrthoDB" id="3758478at2759"/>
<dbReference type="Proteomes" id="UP000054007">
    <property type="component" value="Unassembled WGS sequence"/>
</dbReference>
<gene>
    <name evidence="1" type="ORF">CYLTODRAFT_483700</name>
</gene>
<keyword evidence="2" id="KW-1185">Reference proteome</keyword>
<organism evidence="1 2">
    <name type="scientific">Cylindrobasidium torrendii FP15055 ss-10</name>
    <dbReference type="NCBI Taxonomy" id="1314674"/>
    <lineage>
        <taxon>Eukaryota</taxon>
        <taxon>Fungi</taxon>
        <taxon>Dikarya</taxon>
        <taxon>Basidiomycota</taxon>
        <taxon>Agaricomycotina</taxon>
        <taxon>Agaricomycetes</taxon>
        <taxon>Agaricomycetidae</taxon>
        <taxon>Agaricales</taxon>
        <taxon>Marasmiineae</taxon>
        <taxon>Physalacriaceae</taxon>
        <taxon>Cylindrobasidium</taxon>
    </lineage>
</organism>
<sequence length="143" mass="15946">MTNTTSPYIKAFRAFLDALAEHDFDAVVALVEDDFQIIRAPESLQQPPMDIQQVVSGLGKIFVDSFPKGQPQIFETKDTIPTFIAHVTSSGTTFKGNALRGEYVMFAEFETAKEGGGPPKMKKLTEFLDSKTTEEFYKAERNV</sequence>
<dbReference type="InterPro" id="IPR032710">
    <property type="entry name" value="NTF2-like_dom_sf"/>
</dbReference>
<evidence type="ECO:0008006" key="3">
    <source>
        <dbReference type="Google" id="ProtNLM"/>
    </source>
</evidence>
<protein>
    <recommendedName>
        <fullName evidence="3">SnoaL-like domain-containing protein</fullName>
    </recommendedName>
</protein>